<accession>A0A9P9DF68</accession>
<name>A0A9P9DF68_9PLEO</name>
<dbReference type="Proteomes" id="UP000700596">
    <property type="component" value="Unassembled WGS sequence"/>
</dbReference>
<keyword evidence="2" id="KW-1185">Reference proteome</keyword>
<reference evidence="1" key="1">
    <citation type="journal article" date="2021" name="Nat. Commun.">
        <title>Genetic determinants of endophytism in the Arabidopsis root mycobiome.</title>
        <authorList>
            <person name="Mesny F."/>
            <person name="Miyauchi S."/>
            <person name="Thiergart T."/>
            <person name="Pickel B."/>
            <person name="Atanasova L."/>
            <person name="Karlsson M."/>
            <person name="Huettel B."/>
            <person name="Barry K.W."/>
            <person name="Haridas S."/>
            <person name="Chen C."/>
            <person name="Bauer D."/>
            <person name="Andreopoulos W."/>
            <person name="Pangilinan J."/>
            <person name="LaButti K."/>
            <person name="Riley R."/>
            <person name="Lipzen A."/>
            <person name="Clum A."/>
            <person name="Drula E."/>
            <person name="Henrissat B."/>
            <person name="Kohler A."/>
            <person name="Grigoriev I.V."/>
            <person name="Martin F.M."/>
            <person name="Hacquard S."/>
        </authorList>
    </citation>
    <scope>NUCLEOTIDE SEQUENCE</scope>
    <source>
        <strain evidence="1">MPI-CAGE-CH-0243</strain>
    </source>
</reference>
<protein>
    <submittedName>
        <fullName evidence="1">Uncharacterized protein</fullName>
    </submittedName>
</protein>
<evidence type="ECO:0000313" key="1">
    <source>
        <dbReference type="EMBL" id="KAH7117877.1"/>
    </source>
</evidence>
<sequence>MTAQGQTGAVRKEGYRDLQALDPEISPPSLFSIDPSLRNLLAMPHAASVVLCVRRGGEGGNQTSKLHWLQSIPCMSACGQESATHFPLSRARKIRFTKIQHDGEMFTWTIYVALIDRVSSRYDDDDGFFFSLFPFPFSRFPLPVRWRGGLALRISGSVLNTVLLRGGGRGGVLRVCSTVSFLVWIRGLWGFWDVLGCGIGDGRG</sequence>
<organism evidence="1 2">
    <name type="scientific">Dendryphion nanum</name>
    <dbReference type="NCBI Taxonomy" id="256645"/>
    <lineage>
        <taxon>Eukaryota</taxon>
        <taxon>Fungi</taxon>
        <taxon>Dikarya</taxon>
        <taxon>Ascomycota</taxon>
        <taxon>Pezizomycotina</taxon>
        <taxon>Dothideomycetes</taxon>
        <taxon>Pleosporomycetidae</taxon>
        <taxon>Pleosporales</taxon>
        <taxon>Torulaceae</taxon>
        <taxon>Dendryphion</taxon>
    </lineage>
</organism>
<evidence type="ECO:0000313" key="2">
    <source>
        <dbReference type="Proteomes" id="UP000700596"/>
    </source>
</evidence>
<gene>
    <name evidence="1" type="ORF">B0J11DRAFT_94311</name>
</gene>
<comment type="caution">
    <text evidence="1">The sequence shown here is derived from an EMBL/GenBank/DDBJ whole genome shotgun (WGS) entry which is preliminary data.</text>
</comment>
<proteinExistence type="predicted"/>
<dbReference type="EMBL" id="JAGMWT010000013">
    <property type="protein sequence ID" value="KAH7117877.1"/>
    <property type="molecule type" value="Genomic_DNA"/>
</dbReference>
<dbReference type="AlphaFoldDB" id="A0A9P9DF68"/>